<dbReference type="Gene3D" id="3.40.1350.10">
    <property type="match status" value="1"/>
</dbReference>
<dbReference type="NCBIfam" id="NF009150">
    <property type="entry name" value="PRK12497.1-3"/>
    <property type="match status" value="1"/>
</dbReference>
<dbReference type="InterPro" id="IPR011856">
    <property type="entry name" value="tRNA_endonuc-like_dom_sf"/>
</dbReference>
<dbReference type="Proteomes" id="UP000182471">
    <property type="component" value="Unassembled WGS sequence"/>
</dbReference>
<keyword evidence="3" id="KW-0378">Hydrolase</keyword>
<evidence type="ECO:0000256" key="1">
    <source>
        <dbReference type="ARBA" id="ARBA00006738"/>
    </source>
</evidence>
<dbReference type="SUPFAM" id="SSF52980">
    <property type="entry name" value="Restriction endonuclease-like"/>
    <property type="match status" value="1"/>
</dbReference>
<dbReference type="EMBL" id="FOGW01000019">
    <property type="protein sequence ID" value="SER99827.1"/>
    <property type="molecule type" value="Genomic_DNA"/>
</dbReference>
<dbReference type="PANTHER" id="PTHR34039:SF1">
    <property type="entry name" value="UPF0102 PROTEIN YRAN"/>
    <property type="match status" value="1"/>
</dbReference>
<accession>A0A1H9TS50</accession>
<dbReference type="NCBIfam" id="TIGR00252">
    <property type="entry name" value="YraN family protein"/>
    <property type="match status" value="1"/>
</dbReference>
<proteinExistence type="inferred from homology"/>
<dbReference type="RefSeq" id="WP_242826847.1">
    <property type="nucleotide sequence ID" value="NZ_FOGW01000019.1"/>
</dbReference>
<keyword evidence="4" id="KW-1185">Reference proteome</keyword>
<reference evidence="4" key="1">
    <citation type="submission" date="2016-10" db="EMBL/GenBank/DDBJ databases">
        <authorList>
            <person name="Varghese N."/>
            <person name="Submissions S."/>
        </authorList>
    </citation>
    <scope>NUCLEOTIDE SEQUENCE [LARGE SCALE GENOMIC DNA]</scope>
    <source>
        <strain evidence="4">S1b</strain>
    </source>
</reference>
<dbReference type="GO" id="GO:0003676">
    <property type="term" value="F:nucleic acid binding"/>
    <property type="evidence" value="ECO:0007669"/>
    <property type="project" value="InterPro"/>
</dbReference>
<dbReference type="InterPro" id="IPR011335">
    <property type="entry name" value="Restrct_endonuc-II-like"/>
</dbReference>
<keyword evidence="3" id="KW-0540">Nuclease</keyword>
<protein>
    <recommendedName>
        <fullName evidence="2">UPF0102 protein SAMN02910429_01741</fullName>
    </recommendedName>
</protein>
<dbReference type="HAMAP" id="MF_00048">
    <property type="entry name" value="UPF0102"/>
    <property type="match status" value="1"/>
</dbReference>
<sequence length="125" mass="14863">MNYMNNKREFIYNKRQIGHEYERQAAKFLEDKGYHVLVLNYQNRIGEIDIIAMDGECIVFVEVKYRKSSKYGFPIEAVNYQKQKNIIMVANYFIMMNRITNKQIRFDVISILGNKIQHVQNAFGV</sequence>
<dbReference type="Pfam" id="PF02021">
    <property type="entry name" value="UPF0102"/>
    <property type="match status" value="1"/>
</dbReference>
<evidence type="ECO:0000256" key="2">
    <source>
        <dbReference type="HAMAP-Rule" id="MF_00048"/>
    </source>
</evidence>
<dbReference type="AlphaFoldDB" id="A0A1H9TS50"/>
<evidence type="ECO:0000313" key="3">
    <source>
        <dbReference type="EMBL" id="SER99827.1"/>
    </source>
</evidence>
<name>A0A1H9TS50_9FIRM</name>
<dbReference type="InterPro" id="IPR003509">
    <property type="entry name" value="UPF0102_YraN-like"/>
</dbReference>
<keyword evidence="3" id="KW-0255">Endonuclease</keyword>
<organism evidence="3 4">
    <name type="scientific">Lachnobacterium bovis</name>
    <dbReference type="NCBI Taxonomy" id="140626"/>
    <lineage>
        <taxon>Bacteria</taxon>
        <taxon>Bacillati</taxon>
        <taxon>Bacillota</taxon>
        <taxon>Clostridia</taxon>
        <taxon>Lachnospirales</taxon>
        <taxon>Lachnospiraceae</taxon>
        <taxon>Lachnobacterium</taxon>
    </lineage>
</organism>
<gene>
    <name evidence="3" type="ORF">SAMN02910429_01741</name>
</gene>
<comment type="similarity">
    <text evidence="1 2">Belongs to the UPF0102 family.</text>
</comment>
<dbReference type="GO" id="GO:0004519">
    <property type="term" value="F:endonuclease activity"/>
    <property type="evidence" value="ECO:0007669"/>
    <property type="project" value="UniProtKB-KW"/>
</dbReference>
<dbReference type="CDD" id="cd20736">
    <property type="entry name" value="PoNe_Nuclease"/>
    <property type="match status" value="1"/>
</dbReference>
<evidence type="ECO:0000313" key="4">
    <source>
        <dbReference type="Proteomes" id="UP000182471"/>
    </source>
</evidence>
<dbReference type="PANTHER" id="PTHR34039">
    <property type="entry name" value="UPF0102 PROTEIN YRAN"/>
    <property type="match status" value="1"/>
</dbReference>